<accession>A0A845QE28</accession>
<proteinExistence type="predicted"/>
<dbReference type="InterPro" id="IPR044843">
    <property type="entry name" value="Trans_IPPS_bact-type"/>
</dbReference>
<reference evidence="2 3" key="1">
    <citation type="journal article" date="2016" name="Int. J. Syst. Evol. Microbiol.">
        <title>Pyruvatibacter mobilis gen. nov., sp. nov., a marine bacterium from the culture broth of Picochlorum sp. 122.</title>
        <authorList>
            <person name="Wang G."/>
            <person name="Tang M."/>
            <person name="Wu H."/>
            <person name="Dai S."/>
            <person name="Li T."/>
            <person name="Chen C."/>
            <person name="He H."/>
            <person name="Fan J."/>
            <person name="Xiang W."/>
            <person name="Li X."/>
        </authorList>
    </citation>
    <scope>NUCLEOTIDE SEQUENCE [LARGE SCALE GENOMIC DNA]</scope>
    <source>
        <strain evidence="2 3">GYP-11</strain>
    </source>
</reference>
<keyword evidence="3" id="KW-1185">Reference proteome</keyword>
<dbReference type="Gene3D" id="1.10.600.10">
    <property type="entry name" value="Farnesyl Diphosphate Synthase"/>
    <property type="match status" value="1"/>
</dbReference>
<dbReference type="GO" id="GO:0016117">
    <property type="term" value="P:carotenoid biosynthetic process"/>
    <property type="evidence" value="ECO:0007669"/>
    <property type="project" value="InterPro"/>
</dbReference>
<gene>
    <name evidence="2" type="primary">hpnD</name>
    <name evidence="2" type="ORF">GTQ45_13825</name>
</gene>
<evidence type="ECO:0000313" key="2">
    <source>
        <dbReference type="EMBL" id="NBG96812.1"/>
    </source>
</evidence>
<dbReference type="GO" id="GO:0051996">
    <property type="term" value="F:squalene synthase [NAD(P)H] activity"/>
    <property type="evidence" value="ECO:0007669"/>
    <property type="project" value="InterPro"/>
</dbReference>
<comment type="caution">
    <text evidence="2">The sequence shown here is derived from an EMBL/GenBank/DDBJ whole genome shotgun (WGS) entry which is preliminary data.</text>
</comment>
<dbReference type="InterPro" id="IPR019845">
    <property type="entry name" value="Squalene/phytoene_synthase_CS"/>
</dbReference>
<dbReference type="EC" id="2.5.1.103" evidence="2"/>
<evidence type="ECO:0000256" key="1">
    <source>
        <dbReference type="ARBA" id="ARBA00022679"/>
    </source>
</evidence>
<dbReference type="SFLD" id="SFLDG01212">
    <property type="entry name" value="Phytoene_synthase_like"/>
    <property type="match status" value="1"/>
</dbReference>
<dbReference type="SFLD" id="SFLDG01018">
    <property type="entry name" value="Squalene/Phytoene_Synthase_Lik"/>
    <property type="match status" value="1"/>
</dbReference>
<evidence type="ECO:0000313" key="3">
    <source>
        <dbReference type="Proteomes" id="UP000470384"/>
    </source>
</evidence>
<keyword evidence="1 2" id="KW-0808">Transferase</keyword>
<dbReference type="EMBL" id="WXYQ01000012">
    <property type="protein sequence ID" value="NBG96812.1"/>
    <property type="molecule type" value="Genomic_DNA"/>
</dbReference>
<dbReference type="Pfam" id="PF00494">
    <property type="entry name" value="SQS_PSY"/>
    <property type="match status" value="1"/>
</dbReference>
<dbReference type="SUPFAM" id="SSF48576">
    <property type="entry name" value="Terpenoid synthases"/>
    <property type="match status" value="1"/>
</dbReference>
<dbReference type="NCBIfam" id="TIGR03465">
    <property type="entry name" value="HpnD"/>
    <property type="match status" value="1"/>
</dbReference>
<dbReference type="PROSITE" id="PS01044">
    <property type="entry name" value="SQUALEN_PHYTOEN_SYN_1"/>
    <property type="match status" value="1"/>
</dbReference>
<organism evidence="2 3">
    <name type="scientific">Pyruvatibacter mobilis</name>
    <dbReference type="NCBI Taxonomy" id="1712261"/>
    <lineage>
        <taxon>Bacteria</taxon>
        <taxon>Pseudomonadati</taxon>
        <taxon>Pseudomonadota</taxon>
        <taxon>Alphaproteobacteria</taxon>
        <taxon>Hyphomicrobiales</taxon>
        <taxon>Parvibaculaceae</taxon>
        <taxon>Pyruvatibacter</taxon>
    </lineage>
</organism>
<dbReference type="GO" id="GO:0004311">
    <property type="term" value="F:geranylgeranyl diphosphate synthase activity"/>
    <property type="evidence" value="ECO:0007669"/>
    <property type="project" value="InterPro"/>
</dbReference>
<dbReference type="InterPro" id="IPR008949">
    <property type="entry name" value="Isoprenoid_synthase_dom_sf"/>
</dbReference>
<dbReference type="PANTHER" id="PTHR31480">
    <property type="entry name" value="BIFUNCTIONAL LYCOPENE CYCLASE/PHYTOENE SYNTHASE"/>
    <property type="match status" value="1"/>
</dbReference>
<dbReference type="InterPro" id="IPR017828">
    <property type="entry name" value="SQ_synth_HpnD-like"/>
</dbReference>
<dbReference type="CDD" id="cd00683">
    <property type="entry name" value="Trans_IPPS_HH"/>
    <property type="match status" value="1"/>
</dbReference>
<dbReference type="AlphaFoldDB" id="A0A845QE28"/>
<protein>
    <submittedName>
        <fullName evidence="2">Presqualene diphosphate synthase HpnD</fullName>
        <ecNumber evidence="2">2.5.1.103</ecNumber>
    </submittedName>
</protein>
<dbReference type="InterPro" id="IPR002060">
    <property type="entry name" value="Squ/phyt_synthse"/>
</dbReference>
<dbReference type="InterPro" id="IPR033904">
    <property type="entry name" value="Trans_IPPS_HH"/>
</dbReference>
<sequence>MSSPAATTNPAIDRVINATTPGMSPREAAVYAADIVSRSGTSFAAGMKILSRERREAMFAIYAFAREIDDIADEGGTHDERIAALSEWRREIARCYEGAPRTPVGLALVPAIRRFDLDQHEFEMLIEGMEMDVEGPLVAPSHERLMAYCRRVAGAVGLLSMPVFGAGRGDYEDRFALALANALQLTNILRDIAEDAEMGRVYLPHELLESHGITSRDATEIAVDPRVQDVAREMGREARGWFGETQALLTHLNWRELRPALLMMGVYERYLRVMEDRDFAIGAPLKLGKWTKLGIACRYLLAPPRGVRSKGA</sequence>
<dbReference type="RefSeq" id="WP_160588829.1">
    <property type="nucleotide sequence ID" value="NZ_BMHN01000001.1"/>
</dbReference>
<dbReference type="OrthoDB" id="9807580at2"/>
<name>A0A845QE28_9HYPH</name>
<dbReference type="SFLD" id="SFLDS00005">
    <property type="entry name" value="Isoprenoid_Synthase_Type_I"/>
    <property type="match status" value="1"/>
</dbReference>
<dbReference type="Proteomes" id="UP000470384">
    <property type="component" value="Unassembled WGS sequence"/>
</dbReference>
<dbReference type="GeneID" id="300654344"/>